<keyword evidence="6" id="KW-1185">Reference proteome</keyword>
<reference evidence="6" key="1">
    <citation type="submission" date="2016-10" db="EMBL/GenBank/DDBJ databases">
        <authorList>
            <person name="Varghese N."/>
            <person name="Submissions S."/>
        </authorList>
    </citation>
    <scope>NUCLEOTIDE SEQUENCE [LARGE SCALE GENOMIC DNA]</scope>
    <source>
        <strain evidence="6">CGMCC 4.3506</strain>
    </source>
</reference>
<dbReference type="PROSITE" id="PS50991">
    <property type="entry name" value="PYR_CT"/>
    <property type="match status" value="1"/>
</dbReference>
<evidence type="ECO:0000256" key="3">
    <source>
        <dbReference type="ARBA" id="ARBA00023239"/>
    </source>
</evidence>
<dbReference type="GO" id="GO:0004419">
    <property type="term" value="F:hydroxymethylglutaryl-CoA lyase activity"/>
    <property type="evidence" value="ECO:0007669"/>
    <property type="project" value="TreeGrafter"/>
</dbReference>
<evidence type="ECO:0000313" key="6">
    <source>
        <dbReference type="Proteomes" id="UP000199623"/>
    </source>
</evidence>
<feature type="domain" description="Pyruvate carboxyltransferase" evidence="4">
    <location>
        <begin position="3"/>
        <end position="271"/>
    </location>
</feature>
<keyword evidence="2" id="KW-0479">Metal-binding</keyword>
<keyword evidence="3 5" id="KW-0456">Lyase</keyword>
<dbReference type="Proteomes" id="UP000199623">
    <property type="component" value="Unassembled WGS sequence"/>
</dbReference>
<dbReference type="SUPFAM" id="SSF51569">
    <property type="entry name" value="Aldolase"/>
    <property type="match status" value="1"/>
</dbReference>
<dbReference type="OrthoDB" id="9784013at2"/>
<dbReference type="Gene3D" id="3.20.20.70">
    <property type="entry name" value="Aldolase class I"/>
    <property type="match status" value="1"/>
</dbReference>
<dbReference type="GO" id="GO:0046951">
    <property type="term" value="P:ketone body biosynthetic process"/>
    <property type="evidence" value="ECO:0007669"/>
    <property type="project" value="TreeGrafter"/>
</dbReference>
<dbReference type="PANTHER" id="PTHR42738:SF7">
    <property type="entry name" value="HYDROXYMETHYLGLUTARYL-COA LYASE"/>
    <property type="match status" value="1"/>
</dbReference>
<proteinExistence type="inferred from homology"/>
<organism evidence="5 6">
    <name type="scientific">Lentzea fradiae</name>
    <dbReference type="NCBI Taxonomy" id="200378"/>
    <lineage>
        <taxon>Bacteria</taxon>
        <taxon>Bacillati</taxon>
        <taxon>Actinomycetota</taxon>
        <taxon>Actinomycetes</taxon>
        <taxon>Pseudonocardiales</taxon>
        <taxon>Pseudonocardiaceae</taxon>
        <taxon>Lentzea</taxon>
    </lineage>
</organism>
<dbReference type="InterPro" id="IPR043594">
    <property type="entry name" value="HMGL"/>
</dbReference>
<accession>A0A1G7R4D2</accession>
<protein>
    <submittedName>
        <fullName evidence="5">Hydroxymethylglutaryl-CoA lyase</fullName>
    </submittedName>
</protein>
<dbReference type="EMBL" id="FNCC01000005">
    <property type="protein sequence ID" value="SDG04999.1"/>
    <property type="molecule type" value="Genomic_DNA"/>
</dbReference>
<dbReference type="CDD" id="cd07938">
    <property type="entry name" value="DRE_TIM_HMGL"/>
    <property type="match status" value="1"/>
</dbReference>
<sequence>MSIEIVEVSPRDGLQNEKTVLSTADKVELVERAVRSGAKRVEVTSFVNPSRVPQMADADELMAAVPRYDGVRYAGLVMNGRGLDRALKGEVDEVNVVVVATDTFCGRNQGVTTKEACETASSLVAAAREAGKFTTVTIGAAFGCPFEGEVSLDRLGEVLRQVHAAGADEVALADTIGVAVPTDITAKLALAHEIIGDDAVLRLHLHDTRNTAVANAVAAVQSGVFVLDSSIGGAGGCPFAPAATGNVATEDLAYLFARMGQETGIDLEETVAAAVWLEEKLGKKLPSALARAGNFPS</sequence>
<dbReference type="AlphaFoldDB" id="A0A1G7R4D2"/>
<dbReference type="PANTHER" id="PTHR42738">
    <property type="entry name" value="HYDROXYMETHYLGLUTARYL-COA LYASE"/>
    <property type="match status" value="1"/>
</dbReference>
<dbReference type="InterPro" id="IPR000891">
    <property type="entry name" value="PYR_CT"/>
</dbReference>
<evidence type="ECO:0000313" key="5">
    <source>
        <dbReference type="EMBL" id="SDG04999.1"/>
    </source>
</evidence>
<dbReference type="GO" id="GO:0006552">
    <property type="term" value="P:L-leucine catabolic process"/>
    <property type="evidence" value="ECO:0007669"/>
    <property type="project" value="TreeGrafter"/>
</dbReference>
<dbReference type="Pfam" id="PF00682">
    <property type="entry name" value="HMGL-like"/>
    <property type="match status" value="1"/>
</dbReference>
<evidence type="ECO:0000256" key="1">
    <source>
        <dbReference type="ARBA" id="ARBA00009405"/>
    </source>
</evidence>
<dbReference type="GO" id="GO:0046872">
    <property type="term" value="F:metal ion binding"/>
    <property type="evidence" value="ECO:0007669"/>
    <property type="project" value="UniProtKB-KW"/>
</dbReference>
<comment type="similarity">
    <text evidence="1">Belongs to the HMG-CoA lyase family.</text>
</comment>
<dbReference type="NCBIfam" id="NF004283">
    <property type="entry name" value="PRK05692.1"/>
    <property type="match status" value="1"/>
</dbReference>
<evidence type="ECO:0000256" key="2">
    <source>
        <dbReference type="ARBA" id="ARBA00022723"/>
    </source>
</evidence>
<dbReference type="InterPro" id="IPR013785">
    <property type="entry name" value="Aldolase_TIM"/>
</dbReference>
<gene>
    <name evidence="5" type="ORF">SAMN05216553_10575</name>
</gene>
<evidence type="ECO:0000259" key="4">
    <source>
        <dbReference type="PROSITE" id="PS50991"/>
    </source>
</evidence>
<dbReference type="RefSeq" id="WP_090048756.1">
    <property type="nucleotide sequence ID" value="NZ_FNCC01000005.1"/>
</dbReference>
<name>A0A1G7R4D2_9PSEU</name>
<dbReference type="STRING" id="200378.SAMN05216553_10575"/>